<comment type="subcellular location">
    <subcellularLocation>
        <location evidence="1">Nucleus</location>
        <location evidence="1">Nucleolus</location>
    </subcellularLocation>
</comment>
<feature type="region of interest" description="Disordered" evidence="7">
    <location>
        <begin position="1"/>
        <end position="49"/>
    </location>
</feature>
<accession>A0AAN8XFC3</accession>
<evidence type="ECO:0000313" key="9">
    <source>
        <dbReference type="Proteomes" id="UP001381693"/>
    </source>
</evidence>
<dbReference type="AlphaFoldDB" id="A0AAN8XFC3"/>
<keyword evidence="3" id="KW-0690">Ribosome biogenesis</keyword>
<proteinExistence type="inferred from homology"/>
<protein>
    <submittedName>
        <fullName evidence="8">Nucleolar complex protein 14</fullName>
    </submittedName>
</protein>
<keyword evidence="5" id="KW-0539">Nucleus</keyword>
<organism evidence="8 9">
    <name type="scientific">Halocaridina rubra</name>
    <name type="common">Hawaiian red shrimp</name>
    <dbReference type="NCBI Taxonomy" id="373956"/>
    <lineage>
        <taxon>Eukaryota</taxon>
        <taxon>Metazoa</taxon>
        <taxon>Ecdysozoa</taxon>
        <taxon>Arthropoda</taxon>
        <taxon>Crustacea</taxon>
        <taxon>Multicrustacea</taxon>
        <taxon>Malacostraca</taxon>
        <taxon>Eumalacostraca</taxon>
        <taxon>Eucarida</taxon>
        <taxon>Decapoda</taxon>
        <taxon>Pleocyemata</taxon>
        <taxon>Caridea</taxon>
        <taxon>Atyoidea</taxon>
        <taxon>Atyidae</taxon>
        <taxon>Halocaridina</taxon>
    </lineage>
</organism>
<dbReference type="Pfam" id="PF04147">
    <property type="entry name" value="Nop14"/>
    <property type="match status" value="1"/>
</dbReference>
<dbReference type="GO" id="GO:0030490">
    <property type="term" value="P:maturation of SSU-rRNA"/>
    <property type="evidence" value="ECO:0007669"/>
    <property type="project" value="TreeGrafter"/>
</dbReference>
<evidence type="ECO:0000256" key="4">
    <source>
        <dbReference type="ARBA" id="ARBA00022552"/>
    </source>
</evidence>
<feature type="non-terminal residue" evidence="8">
    <location>
        <position position="109"/>
    </location>
</feature>
<comment type="caution">
    <text evidence="8">The sequence shown here is derived from an EMBL/GenBank/DDBJ whole genome shotgun (WGS) entry which is preliminary data.</text>
</comment>
<feature type="compositionally biased region" description="Basic and acidic residues" evidence="7">
    <location>
        <begin position="16"/>
        <end position="47"/>
    </location>
</feature>
<keyword evidence="4" id="KW-0698">rRNA processing</keyword>
<name>A0AAN8XFC3_HALRR</name>
<dbReference type="PANTHER" id="PTHR23183">
    <property type="entry name" value="NOP14"/>
    <property type="match status" value="1"/>
</dbReference>
<comment type="similarity">
    <text evidence="2">Belongs to the NOP14 family.</text>
</comment>
<evidence type="ECO:0000256" key="6">
    <source>
        <dbReference type="ARBA" id="ARBA00024695"/>
    </source>
</evidence>
<dbReference type="EMBL" id="JAXCGZ010004091">
    <property type="protein sequence ID" value="KAK7082292.1"/>
    <property type="molecule type" value="Genomic_DNA"/>
</dbReference>
<evidence type="ECO:0000256" key="3">
    <source>
        <dbReference type="ARBA" id="ARBA00022517"/>
    </source>
</evidence>
<evidence type="ECO:0000256" key="1">
    <source>
        <dbReference type="ARBA" id="ARBA00004604"/>
    </source>
</evidence>
<comment type="function">
    <text evidence="6">Involved in nucleolar processing of pre-18S ribosomal RNA. Has a role in the nuclear export of 40S pre-ribosomal subunit to the cytoplasm.</text>
</comment>
<reference evidence="8 9" key="1">
    <citation type="submission" date="2023-11" db="EMBL/GenBank/DDBJ databases">
        <title>Halocaridina rubra genome assembly.</title>
        <authorList>
            <person name="Smith C."/>
        </authorList>
    </citation>
    <scope>NUCLEOTIDE SEQUENCE [LARGE SCALE GENOMIC DNA]</scope>
    <source>
        <strain evidence="8">EP-1</strain>
        <tissue evidence="8">Whole</tissue>
    </source>
</reference>
<sequence length="109" mass="12695">MGKKDTFKARSSGLKHKAEEKTRNPFEVHINRSKHDVVGRKRKEDKGVPGISRAKALRKREKTLLQEYKSRHKSNVFVDRRIGENDPTMDPEKKMALRMAAVRIRQSNK</sequence>
<dbReference type="PANTHER" id="PTHR23183:SF0">
    <property type="entry name" value="NUCLEOLAR PROTEIN 14"/>
    <property type="match status" value="1"/>
</dbReference>
<dbReference type="GO" id="GO:0030692">
    <property type="term" value="C:Noc4p-Nop14p complex"/>
    <property type="evidence" value="ECO:0007669"/>
    <property type="project" value="TreeGrafter"/>
</dbReference>
<evidence type="ECO:0000256" key="2">
    <source>
        <dbReference type="ARBA" id="ARBA00007466"/>
    </source>
</evidence>
<evidence type="ECO:0000256" key="5">
    <source>
        <dbReference type="ARBA" id="ARBA00023242"/>
    </source>
</evidence>
<dbReference type="GO" id="GO:0032040">
    <property type="term" value="C:small-subunit processome"/>
    <property type="evidence" value="ECO:0007669"/>
    <property type="project" value="InterPro"/>
</dbReference>
<keyword evidence="9" id="KW-1185">Reference proteome</keyword>
<evidence type="ECO:0000256" key="7">
    <source>
        <dbReference type="SAM" id="MobiDB-lite"/>
    </source>
</evidence>
<gene>
    <name evidence="8" type="primary">NOP14_2</name>
    <name evidence="8" type="ORF">SK128_016958</name>
</gene>
<evidence type="ECO:0000313" key="8">
    <source>
        <dbReference type="EMBL" id="KAK7082292.1"/>
    </source>
</evidence>
<dbReference type="Proteomes" id="UP001381693">
    <property type="component" value="Unassembled WGS sequence"/>
</dbReference>
<dbReference type="InterPro" id="IPR007276">
    <property type="entry name" value="Nop14"/>
</dbReference>